<dbReference type="AlphaFoldDB" id="L0DMM2"/>
<dbReference type="Proteomes" id="UP000010798">
    <property type="component" value="Chromosome"/>
</dbReference>
<evidence type="ECO:0000313" key="8">
    <source>
        <dbReference type="Proteomes" id="UP000010798"/>
    </source>
</evidence>
<evidence type="ECO:0000256" key="4">
    <source>
        <dbReference type="ARBA" id="ARBA00022679"/>
    </source>
</evidence>
<dbReference type="EMBL" id="CP003364">
    <property type="protein sequence ID" value="AGA29906.1"/>
    <property type="molecule type" value="Genomic_DNA"/>
</dbReference>
<name>L0DMM2_SINAD</name>
<keyword evidence="6 7" id="KW-0012">Acyltransferase</keyword>
<keyword evidence="8" id="KW-1185">Reference proteome</keyword>
<dbReference type="STRING" id="886293.Sinac_5778"/>
<dbReference type="KEGG" id="saci:Sinac_5778"/>
<evidence type="ECO:0000256" key="5">
    <source>
        <dbReference type="ARBA" id="ARBA00023136"/>
    </source>
</evidence>
<proteinExistence type="predicted"/>
<dbReference type="PIRSF" id="PIRSF026649">
    <property type="entry name" value="MsbB"/>
    <property type="match status" value="1"/>
</dbReference>
<gene>
    <name evidence="7" type="ordered locus">Sinac_5778</name>
</gene>
<dbReference type="HOGENOM" id="CLU_049421_4_0_0"/>
<dbReference type="eggNOG" id="COG1560">
    <property type="taxonomic scope" value="Bacteria"/>
</dbReference>
<accession>L0DMM2</accession>
<sequence length="320" mass="36516">MRKRPPLLDYAVYLVVRLIVGFAQALSIEQSYAFARLLAAILYRVDKRHRQVGMDNLKIAFGDRYTEAQRDLIVRDVYRHFCMMLMEILHIPRKLHPTTWRDRITLVGQEKIQVLDRLLNGGPVIMLTGHYGNWEMAGYLFGVFGFPPNSVARALDNPYLDRFLKSFRERTGQKMIPKTGGYDEMLDVLRSGKLLSFLADQDAGQNGMFVDFFGRPASTHKAIALLAIEHHAPVVVGYARRVGPGFRYEVGCDVIIDPDELTGTADDARLITQRFTTALETIIRRDPSQYLWLHRRWKHQPKKRVGRKAAEAPSSESSGA</sequence>
<keyword evidence="2" id="KW-1003">Cell membrane</keyword>
<dbReference type="OrthoDB" id="9801955at2"/>
<keyword evidence="4 7" id="KW-0808">Transferase</keyword>
<evidence type="ECO:0000256" key="2">
    <source>
        <dbReference type="ARBA" id="ARBA00022475"/>
    </source>
</evidence>
<dbReference type="RefSeq" id="WP_015249003.1">
    <property type="nucleotide sequence ID" value="NC_019892.1"/>
</dbReference>
<keyword evidence="5" id="KW-0472">Membrane</keyword>
<comment type="subcellular location">
    <subcellularLocation>
        <location evidence="1">Cell inner membrane</location>
    </subcellularLocation>
</comment>
<evidence type="ECO:0000256" key="1">
    <source>
        <dbReference type="ARBA" id="ARBA00004533"/>
    </source>
</evidence>
<dbReference type="InterPro" id="IPR004960">
    <property type="entry name" value="LipA_acyltrans"/>
</dbReference>
<dbReference type="GO" id="GO:0016746">
    <property type="term" value="F:acyltransferase activity"/>
    <property type="evidence" value="ECO:0007669"/>
    <property type="project" value="UniProtKB-KW"/>
</dbReference>
<dbReference type="CDD" id="cd07984">
    <property type="entry name" value="LPLAT_LABLAT-like"/>
    <property type="match status" value="1"/>
</dbReference>
<evidence type="ECO:0000256" key="3">
    <source>
        <dbReference type="ARBA" id="ARBA00022519"/>
    </source>
</evidence>
<evidence type="ECO:0000256" key="6">
    <source>
        <dbReference type="ARBA" id="ARBA00023315"/>
    </source>
</evidence>
<dbReference type="Pfam" id="PF03279">
    <property type="entry name" value="Lip_A_acyltrans"/>
    <property type="match status" value="1"/>
</dbReference>
<protein>
    <submittedName>
        <fullName evidence="7">Lauroyl/myristoyl acyltransferase</fullName>
    </submittedName>
</protein>
<evidence type="ECO:0000313" key="7">
    <source>
        <dbReference type="EMBL" id="AGA29906.1"/>
    </source>
</evidence>
<dbReference type="GO" id="GO:0009247">
    <property type="term" value="P:glycolipid biosynthetic process"/>
    <property type="evidence" value="ECO:0007669"/>
    <property type="project" value="UniProtKB-ARBA"/>
</dbReference>
<dbReference type="GO" id="GO:0005886">
    <property type="term" value="C:plasma membrane"/>
    <property type="evidence" value="ECO:0007669"/>
    <property type="project" value="UniProtKB-SubCell"/>
</dbReference>
<organism evidence="7 8">
    <name type="scientific">Singulisphaera acidiphila (strain ATCC BAA-1392 / DSM 18658 / VKM B-2454 / MOB10)</name>
    <dbReference type="NCBI Taxonomy" id="886293"/>
    <lineage>
        <taxon>Bacteria</taxon>
        <taxon>Pseudomonadati</taxon>
        <taxon>Planctomycetota</taxon>
        <taxon>Planctomycetia</taxon>
        <taxon>Isosphaerales</taxon>
        <taxon>Isosphaeraceae</taxon>
        <taxon>Singulisphaera</taxon>
    </lineage>
</organism>
<dbReference type="PANTHER" id="PTHR30606">
    <property type="entry name" value="LIPID A BIOSYNTHESIS LAUROYL ACYLTRANSFERASE"/>
    <property type="match status" value="1"/>
</dbReference>
<reference evidence="7 8" key="1">
    <citation type="submission" date="2012-02" db="EMBL/GenBank/DDBJ databases">
        <title>Complete sequence of chromosome of Singulisphaera acidiphila DSM 18658.</title>
        <authorList>
            <consortium name="US DOE Joint Genome Institute (JGI-PGF)"/>
            <person name="Lucas S."/>
            <person name="Copeland A."/>
            <person name="Lapidus A."/>
            <person name="Glavina del Rio T."/>
            <person name="Dalin E."/>
            <person name="Tice H."/>
            <person name="Bruce D."/>
            <person name="Goodwin L."/>
            <person name="Pitluck S."/>
            <person name="Peters L."/>
            <person name="Ovchinnikova G."/>
            <person name="Chertkov O."/>
            <person name="Kyrpides N."/>
            <person name="Mavromatis K."/>
            <person name="Ivanova N."/>
            <person name="Brettin T."/>
            <person name="Detter J.C."/>
            <person name="Han C."/>
            <person name="Larimer F."/>
            <person name="Land M."/>
            <person name="Hauser L."/>
            <person name="Markowitz V."/>
            <person name="Cheng J.-F."/>
            <person name="Hugenholtz P."/>
            <person name="Woyke T."/>
            <person name="Wu D."/>
            <person name="Tindall B."/>
            <person name="Pomrenke H."/>
            <person name="Brambilla E."/>
            <person name="Klenk H.-P."/>
            <person name="Eisen J.A."/>
        </authorList>
    </citation>
    <scope>NUCLEOTIDE SEQUENCE [LARGE SCALE GENOMIC DNA]</scope>
    <source>
        <strain evidence="8">ATCC BAA-1392 / DSM 18658 / VKM B-2454 / MOB10</strain>
    </source>
</reference>
<dbReference type="PANTHER" id="PTHR30606:SF10">
    <property type="entry name" value="PHOSPHATIDYLINOSITOL MANNOSIDE ACYLTRANSFERASE"/>
    <property type="match status" value="1"/>
</dbReference>
<keyword evidence="3" id="KW-0997">Cell inner membrane</keyword>